<comment type="caution">
    <text evidence="2">The sequence shown here is derived from an EMBL/GenBank/DDBJ whole genome shotgun (WGS) entry which is preliminary data.</text>
</comment>
<feature type="compositionally biased region" description="Basic and acidic residues" evidence="1">
    <location>
        <begin position="319"/>
        <end position="331"/>
    </location>
</feature>
<feature type="compositionally biased region" description="Basic and acidic residues" evidence="1">
    <location>
        <begin position="595"/>
        <end position="610"/>
    </location>
</feature>
<dbReference type="AlphaFoldDB" id="A0ABD3P912"/>
<evidence type="ECO:0000313" key="3">
    <source>
        <dbReference type="Proteomes" id="UP001516023"/>
    </source>
</evidence>
<feature type="compositionally biased region" description="Polar residues" evidence="1">
    <location>
        <begin position="688"/>
        <end position="700"/>
    </location>
</feature>
<name>A0ABD3P912_9STRA</name>
<feature type="region of interest" description="Disordered" evidence="1">
    <location>
        <begin position="1"/>
        <end position="26"/>
    </location>
</feature>
<sequence>MPSAAPPPLPASLSSRLQSSIDPRTGTCRHHPQVKLCELVQNNTRWVVRRKICYKCGTRTGTGNGKYHRPGVAVKTGGAKAPTDEGRGRSAADVTSRRRGSSVGSTGPRVRSASVTGSRHATTGRSSSSRARSMSRERSHSRTGSRASLDDVYDRMIRVSGGSASSNDHRPSTAVPSTSAALVVSVPQAEAVVAAMPSQEDFDESDPIIFIPALSPNDELPPPPPRSEEELERHVERLEMRRSHVDEDKKKRDSNPASNNHRSRHRSVQPTAANRTKAKQEEIMPSAVALALLESHAKSVKGDDASPHNPRQAGQRSRRAQDHSRAGRTTERGQNNNNIKDTAHMTSRREKAKRKDDNDVISETSSISTASAKLRQLEPENELFAKQGESEGVRPSHTHTRHTGNKDPDAYPPKEIGCRSPSRGRTHKKILDPEEERQLVVSDPPTHENNEGKKTTSKEHHRSRRSTSLHPADVREKRMPSTDVPRRRHHHRKKEEGEQEHKRHGRHSTTPVAEASRVKSSKSFHIQDYRSPPTHVKSSKSFHIDQRSSSRRRSSHGEDALVPEAVPHTEIKVLAASAARMSRQRGGRGRSSKSLADHNYYRATQERESSPRPSVSARSTSQRPSKTERSTCRSMARSTARSTSHRSASRSRRKMILDEATECCSILMDHPTATKGASASKGGRSRHTSGTTCTQPLSVSSDEIYGKQEAGNKAKETLAEVDEPVVLYKKRARRKDDPTASAGPNAIPMAHIAMSSDEKSHASSISSSSTIEESFADSDDEGGAEANDKSKKSVNQSQAVTGREKAVSVLKDVRGGAVGLASRGKIALGGLKDTSKKWQSALFM</sequence>
<protein>
    <submittedName>
        <fullName evidence="2">Uncharacterized protein</fullName>
    </submittedName>
</protein>
<feature type="region of interest" description="Disordered" evidence="1">
    <location>
        <begin position="58"/>
        <end position="152"/>
    </location>
</feature>
<dbReference type="EMBL" id="JABMIG020000241">
    <property type="protein sequence ID" value="KAL3784184.1"/>
    <property type="molecule type" value="Genomic_DNA"/>
</dbReference>
<feature type="compositionally biased region" description="Polar residues" evidence="1">
    <location>
        <begin position="611"/>
        <end position="624"/>
    </location>
</feature>
<gene>
    <name evidence="2" type="ORF">HJC23_001383</name>
</gene>
<feature type="compositionally biased region" description="Basic residues" evidence="1">
    <location>
        <begin position="643"/>
        <end position="653"/>
    </location>
</feature>
<feature type="compositionally biased region" description="Basic residues" evidence="1">
    <location>
        <begin position="582"/>
        <end position="591"/>
    </location>
</feature>
<dbReference type="Proteomes" id="UP001516023">
    <property type="component" value="Unassembled WGS sequence"/>
</dbReference>
<accession>A0ABD3P912</accession>
<feature type="compositionally biased region" description="Low complexity" evidence="1">
    <location>
        <begin position="11"/>
        <end position="20"/>
    </location>
</feature>
<feature type="compositionally biased region" description="Low complexity" evidence="1">
    <location>
        <begin position="632"/>
        <end position="642"/>
    </location>
</feature>
<feature type="compositionally biased region" description="Basic and acidic residues" evidence="1">
    <location>
        <begin position="295"/>
        <end position="306"/>
    </location>
</feature>
<feature type="compositionally biased region" description="Basic and acidic residues" evidence="1">
    <location>
        <begin position="341"/>
        <end position="358"/>
    </location>
</feature>
<feature type="compositionally biased region" description="Low complexity" evidence="1">
    <location>
        <begin position="361"/>
        <end position="372"/>
    </location>
</feature>
<feature type="compositionally biased region" description="Acidic residues" evidence="1">
    <location>
        <begin position="774"/>
        <end position="783"/>
    </location>
</feature>
<feature type="compositionally biased region" description="Pro residues" evidence="1">
    <location>
        <begin position="1"/>
        <end position="10"/>
    </location>
</feature>
<feature type="compositionally biased region" description="Low complexity" evidence="1">
    <location>
        <begin position="762"/>
        <end position="773"/>
    </location>
</feature>
<feature type="compositionally biased region" description="Basic and acidic residues" evidence="1">
    <location>
        <begin position="226"/>
        <end position="254"/>
    </location>
</feature>
<feature type="region of interest" description="Disordered" evidence="1">
    <location>
        <begin position="729"/>
        <end position="805"/>
    </location>
</feature>
<organism evidence="2 3">
    <name type="scientific">Cyclotella cryptica</name>
    <dbReference type="NCBI Taxonomy" id="29204"/>
    <lineage>
        <taxon>Eukaryota</taxon>
        <taxon>Sar</taxon>
        <taxon>Stramenopiles</taxon>
        <taxon>Ochrophyta</taxon>
        <taxon>Bacillariophyta</taxon>
        <taxon>Coscinodiscophyceae</taxon>
        <taxon>Thalassiosirophycidae</taxon>
        <taxon>Stephanodiscales</taxon>
        <taxon>Stephanodiscaceae</taxon>
        <taxon>Cyclotella</taxon>
    </lineage>
</organism>
<feature type="compositionally biased region" description="Low complexity" evidence="1">
    <location>
        <begin position="101"/>
        <end position="132"/>
    </location>
</feature>
<evidence type="ECO:0000313" key="2">
    <source>
        <dbReference type="EMBL" id="KAL3784184.1"/>
    </source>
</evidence>
<feature type="region of interest" description="Disordered" evidence="1">
    <location>
        <begin position="672"/>
        <end position="700"/>
    </location>
</feature>
<feature type="compositionally biased region" description="Basic and acidic residues" evidence="1">
    <location>
        <begin position="429"/>
        <end position="438"/>
    </location>
</feature>
<keyword evidence="3" id="KW-1185">Reference proteome</keyword>
<evidence type="ECO:0000256" key="1">
    <source>
        <dbReference type="SAM" id="MobiDB-lite"/>
    </source>
</evidence>
<proteinExistence type="predicted"/>
<feature type="region of interest" description="Disordered" evidence="1">
    <location>
        <begin position="212"/>
        <end position="653"/>
    </location>
</feature>
<reference evidence="2 3" key="1">
    <citation type="journal article" date="2020" name="G3 (Bethesda)">
        <title>Improved Reference Genome for Cyclotella cryptica CCMP332, a Model for Cell Wall Morphogenesis, Salinity Adaptation, and Lipid Production in Diatoms (Bacillariophyta).</title>
        <authorList>
            <person name="Roberts W.R."/>
            <person name="Downey K.M."/>
            <person name="Ruck E.C."/>
            <person name="Traller J.C."/>
            <person name="Alverson A.J."/>
        </authorList>
    </citation>
    <scope>NUCLEOTIDE SEQUENCE [LARGE SCALE GENOMIC DNA]</scope>
    <source>
        <strain evidence="2 3">CCMP332</strain>
    </source>
</reference>
<feature type="compositionally biased region" description="Basic and acidic residues" evidence="1">
    <location>
        <begin position="445"/>
        <end position="458"/>
    </location>
</feature>